<name>A0A9P6WEQ3_MAUEX</name>
<dbReference type="PANTHER" id="PTHR12455">
    <property type="entry name" value="NUCLEOLAR COMPLEX PROTEIN 4"/>
    <property type="match status" value="1"/>
</dbReference>
<evidence type="ECO:0000256" key="1">
    <source>
        <dbReference type="ARBA" id="ARBA00007797"/>
    </source>
</evidence>
<dbReference type="EMBL" id="PUHR01000025">
    <property type="protein sequence ID" value="KAG0670288.1"/>
    <property type="molecule type" value="Genomic_DNA"/>
</dbReference>
<dbReference type="InterPro" id="IPR005612">
    <property type="entry name" value="CCAAT-binding_factor"/>
</dbReference>
<reference evidence="3 4" key="1">
    <citation type="submission" date="2020-11" db="EMBL/GenBank/DDBJ databases">
        <title>Kefir isolates.</title>
        <authorList>
            <person name="Marcisauskas S."/>
            <person name="Kim Y."/>
            <person name="Blasche S."/>
        </authorList>
    </citation>
    <scope>NUCLEOTIDE SEQUENCE [LARGE SCALE GENOMIC DNA]</scope>
    <source>
        <strain evidence="3 4">OG2</strain>
    </source>
</reference>
<evidence type="ECO:0000259" key="2">
    <source>
        <dbReference type="Pfam" id="PF03914"/>
    </source>
</evidence>
<dbReference type="GO" id="GO:0042254">
    <property type="term" value="P:ribosome biogenesis"/>
    <property type="evidence" value="ECO:0007669"/>
    <property type="project" value="InterPro"/>
</dbReference>
<comment type="caution">
    <text evidence="3">The sequence shown here is derived from an EMBL/GenBank/DDBJ whole genome shotgun (WGS) entry which is preliminary data.</text>
</comment>
<proteinExistence type="inferred from homology"/>
<keyword evidence="4" id="KW-1185">Reference proteome</keyword>
<dbReference type="InterPro" id="IPR027193">
    <property type="entry name" value="Noc4"/>
</dbReference>
<dbReference type="AlphaFoldDB" id="A0A9P6WEQ3"/>
<dbReference type="Pfam" id="PF03914">
    <property type="entry name" value="CBF"/>
    <property type="match status" value="1"/>
</dbReference>
<sequence>MSLTIDEIKETAKKISSANGRAHYNSILTLLNEFDYDQDNLQNDEHMEQKLRFLAVALFQIFKKMFARNELSTISKSKNNAASLIKLNEWCKKTYSTFKNKLLGVISKLTIETSLALDCLDLYMQVLELESIHFASKKDAPFFPNKTLKALIIALWKSNIEDVEIDSSNGQSSNFILLEFSEKYYKPFVDIQYYFQSEFNLLLQDEQLRDQYCSMISAAKWTTLMNHENHLDTTTEDLEVFVSNPPQAIENDSKFKSTLEKNWCIILNGELSLQLYKTILTVLHKRIIPHFHTPTKLMDFLTDSYNVSNDNLEQNGIIPILALNGLFELMVKYNLEYPNFYQKLYQLLTPQLMHVKYRPRFFRLMDIFLASTHVSVHLIASFIKRLARLSLSAPPSAIVMIIPFIYNLLKKHPNCMIMIHNPKYLYDPFQTPEEQNELKLAKSQYEDPFLMDEQDPESTNAFGSSLWELQTLTQHYHPNVASLAKIFSQPFKKMNYNMEDFLDWSYDSLLAAESSRKLKIMPVLEYETFDSVLGDGKPKEEEVSNKTTYLSGISW</sequence>
<dbReference type="GO" id="GO:0030692">
    <property type="term" value="C:Noc4p-Nop14p complex"/>
    <property type="evidence" value="ECO:0007669"/>
    <property type="project" value="TreeGrafter"/>
</dbReference>
<feature type="domain" description="CCAAT-binding factor" evidence="2">
    <location>
        <begin position="320"/>
        <end position="484"/>
    </location>
</feature>
<dbReference type="GO" id="GO:0032040">
    <property type="term" value="C:small-subunit processome"/>
    <property type="evidence" value="ECO:0007669"/>
    <property type="project" value="TreeGrafter"/>
</dbReference>
<protein>
    <recommendedName>
        <fullName evidence="2">CCAAT-binding factor domain-containing protein</fullName>
    </recommendedName>
</protein>
<dbReference type="Proteomes" id="UP000750334">
    <property type="component" value="Unassembled WGS sequence"/>
</dbReference>
<dbReference type="PANTHER" id="PTHR12455:SF0">
    <property type="entry name" value="NUCLEOLAR COMPLEX PROTEIN 4 HOMOLOG"/>
    <property type="match status" value="1"/>
</dbReference>
<evidence type="ECO:0000313" key="3">
    <source>
        <dbReference type="EMBL" id="KAG0670288.1"/>
    </source>
</evidence>
<evidence type="ECO:0000313" key="4">
    <source>
        <dbReference type="Proteomes" id="UP000750334"/>
    </source>
</evidence>
<organism evidence="3 4">
    <name type="scientific">Maudiozyma exigua</name>
    <name type="common">Yeast</name>
    <name type="synonym">Kazachstania exigua</name>
    <dbReference type="NCBI Taxonomy" id="34358"/>
    <lineage>
        <taxon>Eukaryota</taxon>
        <taxon>Fungi</taxon>
        <taxon>Dikarya</taxon>
        <taxon>Ascomycota</taxon>
        <taxon>Saccharomycotina</taxon>
        <taxon>Saccharomycetes</taxon>
        <taxon>Saccharomycetales</taxon>
        <taxon>Saccharomycetaceae</taxon>
        <taxon>Maudiozyma</taxon>
    </lineage>
</organism>
<comment type="similarity">
    <text evidence="1">Belongs to the CBF/MAK21 family.</text>
</comment>
<gene>
    <name evidence="3" type="ORF">C6P45_002598</name>
</gene>
<dbReference type="OrthoDB" id="10263185at2759"/>
<accession>A0A9P6WEQ3</accession>